<dbReference type="Pfam" id="PF01126">
    <property type="entry name" value="Heme_oxygenase"/>
    <property type="match status" value="1"/>
</dbReference>
<keyword evidence="5" id="KW-1185">Reference proteome</keyword>
<dbReference type="PANTHER" id="PTHR10720">
    <property type="entry name" value="HEME OXYGENASE"/>
    <property type="match status" value="1"/>
</dbReference>
<dbReference type="SUPFAM" id="SSF48613">
    <property type="entry name" value="Heme oxygenase-like"/>
    <property type="match status" value="1"/>
</dbReference>
<comment type="caution">
    <text evidence="4">The sequence shown here is derived from an EMBL/GenBank/DDBJ whole genome shotgun (WGS) entry which is preliminary data.</text>
</comment>
<sequence length="59" mass="6488">MENGMGSPRGNAGSTDPDSMPADLSEALKLATKESHELAENSEFMRNFQKGQVTRDQFK</sequence>
<dbReference type="PANTHER" id="PTHR10720:SF1">
    <property type="entry name" value="HEME OXYGENASE 1"/>
    <property type="match status" value="1"/>
</dbReference>
<dbReference type="AlphaFoldDB" id="A0A401Q7K4"/>
<feature type="region of interest" description="Disordered" evidence="3">
    <location>
        <begin position="1"/>
        <end position="24"/>
    </location>
</feature>
<evidence type="ECO:0000313" key="5">
    <source>
        <dbReference type="Proteomes" id="UP000288216"/>
    </source>
</evidence>
<protein>
    <submittedName>
        <fullName evidence="4">Uncharacterized protein</fullName>
    </submittedName>
</protein>
<evidence type="ECO:0000256" key="1">
    <source>
        <dbReference type="ARBA" id="ARBA00004240"/>
    </source>
</evidence>
<dbReference type="Proteomes" id="UP000288216">
    <property type="component" value="Unassembled WGS sequence"/>
</dbReference>
<dbReference type="EMBL" id="BFAA01024049">
    <property type="protein sequence ID" value="GCB81341.1"/>
    <property type="molecule type" value="Genomic_DNA"/>
</dbReference>
<accession>A0A401Q7K4</accession>
<proteinExistence type="predicted"/>
<dbReference type="GO" id="GO:0006788">
    <property type="term" value="P:heme oxidation"/>
    <property type="evidence" value="ECO:0007669"/>
    <property type="project" value="InterPro"/>
</dbReference>
<evidence type="ECO:0000313" key="4">
    <source>
        <dbReference type="EMBL" id="GCB81341.1"/>
    </source>
</evidence>
<dbReference type="GO" id="GO:0006979">
    <property type="term" value="P:response to oxidative stress"/>
    <property type="evidence" value="ECO:0007669"/>
    <property type="project" value="TreeGrafter"/>
</dbReference>
<reference evidence="4 5" key="1">
    <citation type="journal article" date="2018" name="Nat. Ecol. Evol.">
        <title>Shark genomes provide insights into elasmobranch evolution and the origin of vertebrates.</title>
        <authorList>
            <person name="Hara Y"/>
            <person name="Yamaguchi K"/>
            <person name="Onimaru K"/>
            <person name="Kadota M"/>
            <person name="Koyanagi M"/>
            <person name="Keeley SD"/>
            <person name="Tatsumi K"/>
            <person name="Tanaka K"/>
            <person name="Motone F"/>
            <person name="Kageyama Y"/>
            <person name="Nozu R"/>
            <person name="Adachi N"/>
            <person name="Nishimura O"/>
            <person name="Nakagawa R"/>
            <person name="Tanegashima C"/>
            <person name="Kiyatake I"/>
            <person name="Matsumoto R"/>
            <person name="Murakumo K"/>
            <person name="Nishida K"/>
            <person name="Terakita A"/>
            <person name="Kuratani S"/>
            <person name="Sato K"/>
            <person name="Hyodo S Kuraku.S."/>
        </authorList>
    </citation>
    <scope>NUCLEOTIDE SEQUENCE [LARGE SCALE GENOMIC DNA]</scope>
</reference>
<keyword evidence="2" id="KW-0256">Endoplasmic reticulum</keyword>
<dbReference type="InterPro" id="IPR002051">
    <property type="entry name" value="Haem_Oase"/>
</dbReference>
<gene>
    <name evidence="4" type="ORF">scyTo_0022790</name>
</gene>
<dbReference type="GO" id="GO:0004392">
    <property type="term" value="F:heme oxygenase (decyclizing) activity"/>
    <property type="evidence" value="ECO:0007669"/>
    <property type="project" value="InterPro"/>
</dbReference>
<dbReference type="STRING" id="75743.A0A401Q7K4"/>
<dbReference type="InterPro" id="IPR016084">
    <property type="entry name" value="Haem_Oase-like_multi-hlx"/>
</dbReference>
<dbReference type="GO" id="GO:0042167">
    <property type="term" value="P:heme catabolic process"/>
    <property type="evidence" value="ECO:0007669"/>
    <property type="project" value="TreeGrafter"/>
</dbReference>
<dbReference type="OrthoDB" id="9947621at2759"/>
<dbReference type="GO" id="GO:0005783">
    <property type="term" value="C:endoplasmic reticulum"/>
    <property type="evidence" value="ECO:0007669"/>
    <property type="project" value="UniProtKB-SubCell"/>
</dbReference>
<dbReference type="OMA" id="NGMGSPR"/>
<evidence type="ECO:0000256" key="2">
    <source>
        <dbReference type="ARBA" id="ARBA00022824"/>
    </source>
</evidence>
<feature type="non-terminal residue" evidence="4">
    <location>
        <position position="59"/>
    </location>
</feature>
<name>A0A401Q7K4_SCYTO</name>
<comment type="subcellular location">
    <subcellularLocation>
        <location evidence="1">Endoplasmic reticulum</location>
    </subcellularLocation>
</comment>
<organism evidence="4 5">
    <name type="scientific">Scyliorhinus torazame</name>
    <name type="common">Cloudy catshark</name>
    <name type="synonym">Catulus torazame</name>
    <dbReference type="NCBI Taxonomy" id="75743"/>
    <lineage>
        <taxon>Eukaryota</taxon>
        <taxon>Metazoa</taxon>
        <taxon>Chordata</taxon>
        <taxon>Craniata</taxon>
        <taxon>Vertebrata</taxon>
        <taxon>Chondrichthyes</taxon>
        <taxon>Elasmobranchii</taxon>
        <taxon>Galeomorphii</taxon>
        <taxon>Galeoidea</taxon>
        <taxon>Carcharhiniformes</taxon>
        <taxon>Scyliorhinidae</taxon>
        <taxon>Scyliorhinus</taxon>
    </lineage>
</organism>
<dbReference type="GO" id="GO:0020037">
    <property type="term" value="F:heme binding"/>
    <property type="evidence" value="ECO:0007669"/>
    <property type="project" value="TreeGrafter"/>
</dbReference>
<dbReference type="Gene3D" id="1.20.910.10">
    <property type="entry name" value="Heme oxygenase-like"/>
    <property type="match status" value="1"/>
</dbReference>
<evidence type="ECO:0000256" key="3">
    <source>
        <dbReference type="SAM" id="MobiDB-lite"/>
    </source>
</evidence>
<dbReference type="InterPro" id="IPR016053">
    <property type="entry name" value="Haem_Oase-like"/>
</dbReference>